<dbReference type="NCBIfam" id="TIGR00174">
    <property type="entry name" value="miaA"/>
    <property type="match status" value="1"/>
</dbReference>
<dbReference type="GO" id="GO:0052381">
    <property type="term" value="F:tRNA dimethylallyltransferase activity"/>
    <property type="evidence" value="ECO:0007669"/>
    <property type="project" value="UniProtKB-EC"/>
</dbReference>
<dbReference type="PANTHER" id="PTHR11088:SF60">
    <property type="entry name" value="TRNA DIMETHYLALLYLTRANSFERASE"/>
    <property type="match status" value="1"/>
</dbReference>
<evidence type="ECO:0000256" key="10">
    <source>
        <dbReference type="RuleBase" id="RU003785"/>
    </source>
</evidence>
<comment type="cofactor">
    <cofactor evidence="1">
        <name>Mg(2+)</name>
        <dbReference type="ChEBI" id="CHEBI:18420"/>
    </cofactor>
</comment>
<dbReference type="InterPro" id="IPR039657">
    <property type="entry name" value="Dimethylallyltransferase"/>
</dbReference>
<dbReference type="InterPro" id="IPR036249">
    <property type="entry name" value="Thioredoxin-like_sf"/>
</dbReference>
<keyword evidence="4 10" id="KW-0808">Transferase</keyword>
<dbReference type="InterPro" id="IPR013766">
    <property type="entry name" value="Thioredoxin_domain"/>
</dbReference>
<reference evidence="12 13" key="1">
    <citation type="journal article" date="2024" name="Nat. Commun.">
        <title>Phylogenomics reveals the evolutionary origins of lichenization in chlorophyte algae.</title>
        <authorList>
            <person name="Puginier C."/>
            <person name="Libourel C."/>
            <person name="Otte J."/>
            <person name="Skaloud P."/>
            <person name="Haon M."/>
            <person name="Grisel S."/>
            <person name="Petersen M."/>
            <person name="Berrin J.G."/>
            <person name="Delaux P.M."/>
            <person name="Dal Grande F."/>
            <person name="Keller J."/>
        </authorList>
    </citation>
    <scope>NUCLEOTIDE SEQUENCE [LARGE SCALE GENOMIC DNA]</scope>
    <source>
        <strain evidence="12 13">SAG 2043</strain>
    </source>
</reference>
<name>A0AAW1R8F1_9CHLO</name>
<feature type="domain" description="Thioredoxin" evidence="11">
    <location>
        <begin position="406"/>
        <end position="433"/>
    </location>
</feature>
<gene>
    <name evidence="12" type="ORF">WJX72_008519</name>
</gene>
<comment type="similarity">
    <text evidence="2 10">Belongs to the IPP transferase family.</text>
</comment>
<keyword evidence="7 10" id="KW-0067">ATP-binding</keyword>
<dbReference type="Proteomes" id="UP001489004">
    <property type="component" value="Unassembled WGS sequence"/>
</dbReference>
<dbReference type="SUPFAM" id="SSF52540">
    <property type="entry name" value="P-loop containing nucleoside triphosphate hydrolases"/>
    <property type="match status" value="1"/>
</dbReference>
<dbReference type="AlphaFoldDB" id="A0AAW1R8F1"/>
<dbReference type="SUPFAM" id="SSF52833">
    <property type="entry name" value="Thioredoxin-like"/>
    <property type="match status" value="1"/>
</dbReference>
<dbReference type="HAMAP" id="MF_00185">
    <property type="entry name" value="IPP_trans"/>
    <property type="match status" value="1"/>
</dbReference>
<evidence type="ECO:0000256" key="7">
    <source>
        <dbReference type="ARBA" id="ARBA00022840"/>
    </source>
</evidence>
<sequence length="434" mass="48241">MVDVVVVLTGATAVGKTHASLALAERLNGEIISADSVQVYTGLDIGSDKIPVDQRLGIPHHLIDVLPPHKEFSAGDFYRLARQATRQVLQRGRTPIVVGGTGFYLRWFVHGPPATPKSDEEGAVKAQSLLQQAWAAGTAAKGQELTAEEKWAVGVQQVELAGDPAAAIKLQGEPNNYYRLGRVLEVVLRTGLPMADMALDATAPLDYDFRCFFLNRPRLQLYDRIALRCESMLEGGLLEEAQQLLDSGIGPDQNTASRAIGYRQALQFLKRCHQQPDALTDESLVQLLRDIQTQSRKLCHRQLHWFRQDPMYRWLDATQSVPEVVDTIAAYLDMPQHQGGGAEAGVLSKEELRQLKGYQPQLHRFCQPERLSSRHACAVTGLWRSPDPTKTRKAAPELVCKTQQFGSFNELLNQSKVPILVDFYAQWCGPCQAR</sequence>
<dbReference type="GO" id="GO:0005524">
    <property type="term" value="F:ATP binding"/>
    <property type="evidence" value="ECO:0007669"/>
    <property type="project" value="UniProtKB-KW"/>
</dbReference>
<keyword evidence="13" id="KW-1185">Reference proteome</keyword>
<dbReference type="Gene3D" id="3.40.50.300">
    <property type="entry name" value="P-loop containing nucleotide triphosphate hydrolases"/>
    <property type="match status" value="1"/>
</dbReference>
<evidence type="ECO:0000313" key="13">
    <source>
        <dbReference type="Proteomes" id="UP001489004"/>
    </source>
</evidence>
<evidence type="ECO:0000256" key="3">
    <source>
        <dbReference type="ARBA" id="ARBA00012665"/>
    </source>
</evidence>
<evidence type="ECO:0000256" key="2">
    <source>
        <dbReference type="ARBA" id="ARBA00005842"/>
    </source>
</evidence>
<dbReference type="Pfam" id="PF01715">
    <property type="entry name" value="IPPT"/>
    <property type="match status" value="1"/>
</dbReference>
<dbReference type="Gene3D" id="3.40.30.10">
    <property type="entry name" value="Glutaredoxin"/>
    <property type="match status" value="1"/>
</dbReference>
<comment type="caution">
    <text evidence="12">The sequence shown here is derived from an EMBL/GenBank/DDBJ whole genome shotgun (WGS) entry which is preliminary data.</text>
</comment>
<evidence type="ECO:0000313" key="12">
    <source>
        <dbReference type="EMBL" id="KAK9829894.1"/>
    </source>
</evidence>
<keyword evidence="5" id="KW-0819">tRNA processing</keyword>
<evidence type="ECO:0000256" key="5">
    <source>
        <dbReference type="ARBA" id="ARBA00022694"/>
    </source>
</evidence>
<dbReference type="Pfam" id="PF00085">
    <property type="entry name" value="Thioredoxin"/>
    <property type="match status" value="1"/>
</dbReference>
<keyword evidence="8" id="KW-0460">Magnesium</keyword>
<dbReference type="InterPro" id="IPR018022">
    <property type="entry name" value="IPT"/>
</dbReference>
<evidence type="ECO:0000256" key="6">
    <source>
        <dbReference type="ARBA" id="ARBA00022741"/>
    </source>
</evidence>
<evidence type="ECO:0000256" key="1">
    <source>
        <dbReference type="ARBA" id="ARBA00001946"/>
    </source>
</evidence>
<dbReference type="GO" id="GO:0009691">
    <property type="term" value="P:cytokinin biosynthetic process"/>
    <property type="evidence" value="ECO:0007669"/>
    <property type="project" value="TreeGrafter"/>
</dbReference>
<dbReference type="EMBL" id="JALJOR010000001">
    <property type="protein sequence ID" value="KAK9829894.1"/>
    <property type="molecule type" value="Genomic_DNA"/>
</dbReference>
<dbReference type="EC" id="2.5.1.75" evidence="3"/>
<accession>A0AAW1R8F1</accession>
<organism evidence="12 13">
    <name type="scientific">[Myrmecia] bisecta</name>
    <dbReference type="NCBI Taxonomy" id="41462"/>
    <lineage>
        <taxon>Eukaryota</taxon>
        <taxon>Viridiplantae</taxon>
        <taxon>Chlorophyta</taxon>
        <taxon>core chlorophytes</taxon>
        <taxon>Trebouxiophyceae</taxon>
        <taxon>Trebouxiales</taxon>
        <taxon>Trebouxiaceae</taxon>
        <taxon>Myrmecia</taxon>
    </lineage>
</organism>
<evidence type="ECO:0000256" key="8">
    <source>
        <dbReference type="ARBA" id="ARBA00022842"/>
    </source>
</evidence>
<comment type="catalytic activity">
    <reaction evidence="9">
        <text>adenosine(37) in tRNA + dimethylallyl diphosphate = N(6)-dimethylallyladenosine(37) in tRNA + diphosphate</text>
        <dbReference type="Rhea" id="RHEA:26482"/>
        <dbReference type="Rhea" id="RHEA-COMP:10162"/>
        <dbReference type="Rhea" id="RHEA-COMP:10375"/>
        <dbReference type="ChEBI" id="CHEBI:33019"/>
        <dbReference type="ChEBI" id="CHEBI:57623"/>
        <dbReference type="ChEBI" id="CHEBI:74411"/>
        <dbReference type="ChEBI" id="CHEBI:74415"/>
        <dbReference type="EC" id="2.5.1.75"/>
    </reaction>
</comment>
<dbReference type="PANTHER" id="PTHR11088">
    <property type="entry name" value="TRNA DIMETHYLALLYLTRANSFERASE"/>
    <property type="match status" value="1"/>
</dbReference>
<dbReference type="GO" id="GO:0006400">
    <property type="term" value="P:tRNA modification"/>
    <property type="evidence" value="ECO:0007669"/>
    <property type="project" value="TreeGrafter"/>
</dbReference>
<evidence type="ECO:0000259" key="11">
    <source>
        <dbReference type="Pfam" id="PF00085"/>
    </source>
</evidence>
<dbReference type="InterPro" id="IPR027417">
    <property type="entry name" value="P-loop_NTPase"/>
</dbReference>
<proteinExistence type="inferred from homology"/>
<evidence type="ECO:0000256" key="9">
    <source>
        <dbReference type="ARBA" id="ARBA00049563"/>
    </source>
</evidence>
<protein>
    <recommendedName>
        <fullName evidence="3">tRNA dimethylallyltransferase</fullName>
        <ecNumber evidence="3">2.5.1.75</ecNumber>
    </recommendedName>
</protein>
<keyword evidence="6 10" id="KW-0547">Nucleotide-binding</keyword>
<evidence type="ECO:0000256" key="4">
    <source>
        <dbReference type="ARBA" id="ARBA00022679"/>
    </source>
</evidence>